<dbReference type="EnsemblPlants" id="novel_model_258_5bda875f">
    <property type="protein sequence ID" value="cds.novel_model_258_5bda875f"/>
    <property type="gene ID" value="novel_gene_180_5bda875f"/>
</dbReference>
<evidence type="ECO:0000313" key="2">
    <source>
        <dbReference type="Proteomes" id="UP000596661"/>
    </source>
</evidence>
<reference evidence="1" key="1">
    <citation type="submission" date="2018-11" db="EMBL/GenBank/DDBJ databases">
        <authorList>
            <person name="Grassa J C."/>
        </authorList>
    </citation>
    <scope>NUCLEOTIDE SEQUENCE [LARGE SCALE GENOMIC DNA]</scope>
</reference>
<proteinExistence type="predicted"/>
<organism evidence="1 2">
    <name type="scientific">Cannabis sativa</name>
    <name type="common">Hemp</name>
    <name type="synonym">Marijuana</name>
    <dbReference type="NCBI Taxonomy" id="3483"/>
    <lineage>
        <taxon>Eukaryota</taxon>
        <taxon>Viridiplantae</taxon>
        <taxon>Streptophyta</taxon>
        <taxon>Embryophyta</taxon>
        <taxon>Tracheophyta</taxon>
        <taxon>Spermatophyta</taxon>
        <taxon>Magnoliopsida</taxon>
        <taxon>eudicotyledons</taxon>
        <taxon>Gunneridae</taxon>
        <taxon>Pentapetalae</taxon>
        <taxon>rosids</taxon>
        <taxon>fabids</taxon>
        <taxon>Rosales</taxon>
        <taxon>Cannabaceae</taxon>
        <taxon>Cannabis</taxon>
    </lineage>
</organism>
<accession>A0A803QXG9</accession>
<dbReference type="Gramene" id="novel_model_258_5bda875f">
    <property type="protein sequence ID" value="cds.novel_model_258_5bda875f"/>
    <property type="gene ID" value="novel_gene_180_5bda875f"/>
</dbReference>
<dbReference type="EMBL" id="UZAU01000655">
    <property type="status" value="NOT_ANNOTATED_CDS"/>
    <property type="molecule type" value="Genomic_DNA"/>
</dbReference>
<evidence type="ECO:0000313" key="1">
    <source>
        <dbReference type="EnsemblPlants" id="cds.novel_model_258_5bda875f"/>
    </source>
</evidence>
<sequence length="75" mass="8949">MTMQLWSCAMPIEPCKKHFPTNYLMLLVMNHSQTLPQVLRLNPIHQKCHIQFVLYLIQMTCIKMHWDSLQPTCLH</sequence>
<reference evidence="1" key="2">
    <citation type="submission" date="2021-03" db="UniProtKB">
        <authorList>
            <consortium name="EnsemblPlants"/>
        </authorList>
    </citation>
    <scope>IDENTIFICATION</scope>
</reference>
<keyword evidence="2" id="KW-1185">Reference proteome</keyword>
<dbReference type="Proteomes" id="UP000596661">
    <property type="component" value="Chromosome 7"/>
</dbReference>
<name>A0A803QXG9_CANSA</name>
<protein>
    <submittedName>
        <fullName evidence="1">Uncharacterized protein</fullName>
    </submittedName>
</protein>
<dbReference type="AlphaFoldDB" id="A0A803QXG9"/>